<reference evidence="2" key="1">
    <citation type="submission" date="2018-05" db="EMBL/GenBank/DDBJ databases">
        <title>Draft genome of Mucuna pruriens seed.</title>
        <authorList>
            <person name="Nnadi N.E."/>
            <person name="Vos R."/>
            <person name="Hasami M.H."/>
            <person name="Devisetty U.K."/>
            <person name="Aguiy J.C."/>
        </authorList>
    </citation>
    <scope>NUCLEOTIDE SEQUENCE [LARGE SCALE GENOMIC DNA]</scope>
    <source>
        <strain evidence="2">JCA_2017</strain>
    </source>
</reference>
<keyword evidence="1" id="KW-1133">Transmembrane helix</keyword>
<comment type="caution">
    <text evidence="2">The sequence shown here is derived from an EMBL/GenBank/DDBJ whole genome shotgun (WGS) entry which is preliminary data.</text>
</comment>
<dbReference type="Proteomes" id="UP000257109">
    <property type="component" value="Unassembled WGS sequence"/>
</dbReference>
<sequence>MRMGFHQNGGHGFMNAYQQLYGICVGDPLFPFLFFTVTKGLRYKLSSIDQRISHLHYKNVCAIKELLRLFKAMSWFGLKVNFQQTERVNNNNNQWLEEAVCFLNCKVGLIAFVFFSLPVGVDPRKLSTW</sequence>
<dbReference type="AlphaFoldDB" id="A0A371ESL6"/>
<proteinExistence type="predicted"/>
<gene>
    <name evidence="2" type="ORF">CR513_51889</name>
</gene>
<evidence type="ECO:0000313" key="2">
    <source>
        <dbReference type="EMBL" id="RDX69050.1"/>
    </source>
</evidence>
<dbReference type="OrthoDB" id="1932527at2759"/>
<evidence type="ECO:0000256" key="1">
    <source>
        <dbReference type="SAM" id="Phobius"/>
    </source>
</evidence>
<keyword evidence="1" id="KW-0812">Transmembrane</keyword>
<keyword evidence="1" id="KW-0472">Membrane</keyword>
<protein>
    <submittedName>
        <fullName evidence="2">Uncharacterized protein</fullName>
    </submittedName>
</protein>
<accession>A0A371ESL6</accession>
<feature type="transmembrane region" description="Helical" evidence="1">
    <location>
        <begin position="20"/>
        <end position="41"/>
    </location>
</feature>
<feature type="non-terminal residue" evidence="2">
    <location>
        <position position="1"/>
    </location>
</feature>
<organism evidence="2 3">
    <name type="scientific">Mucuna pruriens</name>
    <name type="common">Velvet bean</name>
    <name type="synonym">Dolichos pruriens</name>
    <dbReference type="NCBI Taxonomy" id="157652"/>
    <lineage>
        <taxon>Eukaryota</taxon>
        <taxon>Viridiplantae</taxon>
        <taxon>Streptophyta</taxon>
        <taxon>Embryophyta</taxon>
        <taxon>Tracheophyta</taxon>
        <taxon>Spermatophyta</taxon>
        <taxon>Magnoliopsida</taxon>
        <taxon>eudicotyledons</taxon>
        <taxon>Gunneridae</taxon>
        <taxon>Pentapetalae</taxon>
        <taxon>rosids</taxon>
        <taxon>fabids</taxon>
        <taxon>Fabales</taxon>
        <taxon>Fabaceae</taxon>
        <taxon>Papilionoideae</taxon>
        <taxon>50 kb inversion clade</taxon>
        <taxon>NPAAA clade</taxon>
        <taxon>indigoferoid/millettioid clade</taxon>
        <taxon>Phaseoleae</taxon>
        <taxon>Mucuna</taxon>
    </lineage>
</organism>
<dbReference type="EMBL" id="QJKJ01012284">
    <property type="protein sequence ID" value="RDX69050.1"/>
    <property type="molecule type" value="Genomic_DNA"/>
</dbReference>
<dbReference type="STRING" id="157652.A0A371ESL6"/>
<name>A0A371ESL6_MUCPR</name>
<evidence type="ECO:0000313" key="3">
    <source>
        <dbReference type="Proteomes" id="UP000257109"/>
    </source>
</evidence>
<keyword evidence="3" id="KW-1185">Reference proteome</keyword>